<dbReference type="InterPro" id="IPR006652">
    <property type="entry name" value="Kelch_1"/>
</dbReference>
<evidence type="ECO:0000256" key="2">
    <source>
        <dbReference type="SAM" id="SignalP"/>
    </source>
</evidence>
<accession>A0A0K2UY48</accession>
<dbReference type="Gene3D" id="2.120.10.80">
    <property type="entry name" value="Kelch-type beta propeller"/>
    <property type="match status" value="1"/>
</dbReference>
<keyword evidence="1" id="KW-0880">Kelch repeat</keyword>
<sequence>MTRRDIRKRVLMGIVSLLLIEISSAAGTIPPNSKVVFDWALHLTSDMTSWRTRPILDGYFEDDFDHLLNYVYSAWNSKFGSSLISSSEMSGIYSEMTGLSALRKAVEVFIIGLDENDEEEGPGPHDHEGHKFKPCDYTFLGSQVDLTSALSRPRRSKRIDTTLRKICSSSSANQETIDACLSLSYIQGMSTLLRVHAINLLKSSTRSNDGKFLKALDNLLNSSLNKLYHENEDLFSSLFKEFNTFTSCTIICPLYERGTPKWNKASLDGSSLITKEQRLFMKMFLSSFLDPEEQLSQCYNKCVAASPLVLLLEEENGESVSSSDECVSSRITYPGNFILDTKYDQAVGGIVNGDIIICSTDVGLCYTLDVNSRWQASFSQFPEGKTIPVPFVTSKSAFTVIGDGTGLWVTGGERYGPGANPFKTTHIYQNGNWKAGPNLPIALYSHCLVHINESFTFLAGGYMNEKQEVDKAWAYDWTSHSWRDLPPMPHPTNKTLCSIMNDEGDVLLSGIDHGFIYNSTTNTWIHLPPGGALPMESRFGGSMAYAEGGVRLFGGSFDPRGSSNYVFRFSESDLKWIQRDGSLMKDRKNVLAISVPLHKFRQCS</sequence>
<dbReference type="SUPFAM" id="SSF117281">
    <property type="entry name" value="Kelch motif"/>
    <property type="match status" value="1"/>
</dbReference>
<dbReference type="InterPro" id="IPR015915">
    <property type="entry name" value="Kelch-typ_b-propeller"/>
</dbReference>
<keyword evidence="2" id="KW-0732">Signal</keyword>
<dbReference type="Pfam" id="PF01344">
    <property type="entry name" value="Kelch_1"/>
    <property type="match status" value="1"/>
</dbReference>
<evidence type="ECO:0000256" key="1">
    <source>
        <dbReference type="ARBA" id="ARBA00022441"/>
    </source>
</evidence>
<feature type="chain" id="PRO_5005489250" evidence="2">
    <location>
        <begin position="26"/>
        <end position="604"/>
    </location>
</feature>
<dbReference type="EMBL" id="HACA01025828">
    <property type="protein sequence ID" value="CDW43189.1"/>
    <property type="molecule type" value="Transcribed_RNA"/>
</dbReference>
<dbReference type="AlphaFoldDB" id="A0A0K2UY48"/>
<gene>
    <name evidence="3" type="primary">klhl40b</name>
</gene>
<name>A0A0K2UY48_LEPSM</name>
<feature type="signal peptide" evidence="2">
    <location>
        <begin position="1"/>
        <end position="25"/>
    </location>
</feature>
<proteinExistence type="predicted"/>
<dbReference type="OrthoDB" id="10413825at2759"/>
<evidence type="ECO:0000313" key="3">
    <source>
        <dbReference type="EMBL" id="CDW43189.1"/>
    </source>
</evidence>
<organism evidence="3">
    <name type="scientific">Lepeophtheirus salmonis</name>
    <name type="common">Salmon louse</name>
    <name type="synonym">Caligus salmonis</name>
    <dbReference type="NCBI Taxonomy" id="72036"/>
    <lineage>
        <taxon>Eukaryota</taxon>
        <taxon>Metazoa</taxon>
        <taxon>Ecdysozoa</taxon>
        <taxon>Arthropoda</taxon>
        <taxon>Crustacea</taxon>
        <taxon>Multicrustacea</taxon>
        <taxon>Hexanauplia</taxon>
        <taxon>Copepoda</taxon>
        <taxon>Siphonostomatoida</taxon>
        <taxon>Caligidae</taxon>
        <taxon>Lepeophtheirus</taxon>
    </lineage>
</organism>
<dbReference type="SMART" id="SM00612">
    <property type="entry name" value="Kelch"/>
    <property type="match status" value="2"/>
</dbReference>
<protein>
    <submittedName>
        <fullName evidence="3">Kelchlike 40b (Drosophila) [Danio rerio]</fullName>
    </submittedName>
</protein>
<reference evidence="3" key="1">
    <citation type="submission" date="2014-05" db="EMBL/GenBank/DDBJ databases">
        <authorList>
            <person name="Chronopoulou M."/>
        </authorList>
    </citation>
    <scope>NUCLEOTIDE SEQUENCE</scope>
    <source>
        <tissue evidence="3">Whole organism</tissue>
    </source>
</reference>